<dbReference type="RefSeq" id="WP_110094586.1">
    <property type="nucleotide sequence ID" value="NZ_NKUE01000006.1"/>
</dbReference>
<dbReference type="SUPFAM" id="SSF48403">
    <property type="entry name" value="Ankyrin repeat"/>
    <property type="match status" value="1"/>
</dbReference>
<gene>
    <name evidence="2" type="ORF">KMAL_09220</name>
</gene>
<protein>
    <submittedName>
        <fullName evidence="2">Uncharacterized protein</fullName>
    </submittedName>
</protein>
<evidence type="ECO:0000256" key="1">
    <source>
        <dbReference type="SAM" id="MobiDB-lite"/>
    </source>
</evidence>
<accession>A0A2S3W3D1</accession>
<comment type="caution">
    <text evidence="2">The sequence shown here is derived from an EMBL/GenBank/DDBJ whole genome shotgun (WGS) entry which is preliminary data.</text>
</comment>
<reference evidence="2 3" key="1">
    <citation type="submission" date="2018-01" db="EMBL/GenBank/DDBJ databases">
        <title>Draft Genome Sequence of Komagataeibacter maltaceti LMG 1529, a Vinegar Producing Acetic Acid Bacterium Isolated from Malt Vinegar Brewery Acetifiers.</title>
        <authorList>
            <person name="Zhang Q."/>
            <person name="Hollensteiner J."/>
            <person name="Poehlein A."/>
            <person name="Daniel R."/>
        </authorList>
    </citation>
    <scope>NUCLEOTIDE SEQUENCE [LARGE SCALE GENOMIC DNA]</scope>
    <source>
        <strain evidence="2 3">LMG 1529</strain>
    </source>
</reference>
<feature type="compositionally biased region" description="Basic and acidic residues" evidence="1">
    <location>
        <begin position="44"/>
        <end position="53"/>
    </location>
</feature>
<sequence length="200" mass="20834">MISRPGIGLLAAFFLSAVPCIVMPLHMAHAQEADDAEAEAEAAEAAKKAEARRAAKAAAPPAALPGAESNEEERGHASNDMNPTDALFDAINRGSLGAAKEALNRGADMTAHNVLGQSPLDMAIDLNRNDITFLLLSMRTFSDSDPHFASGSTADSDMDEAADTVRTPPLAGRTRRTQSRYDTSGGHANPTAGFLGFGGS</sequence>
<feature type="region of interest" description="Disordered" evidence="1">
    <location>
        <begin position="36"/>
        <end position="84"/>
    </location>
</feature>
<dbReference type="AlphaFoldDB" id="A0A2S3W3D1"/>
<dbReference type="InterPro" id="IPR036770">
    <property type="entry name" value="Ankyrin_rpt-contain_sf"/>
</dbReference>
<name>A0A2S3W3D1_9PROT</name>
<dbReference type="Gene3D" id="1.25.40.20">
    <property type="entry name" value="Ankyrin repeat-containing domain"/>
    <property type="match status" value="1"/>
</dbReference>
<feature type="region of interest" description="Disordered" evidence="1">
    <location>
        <begin position="171"/>
        <end position="200"/>
    </location>
</feature>
<dbReference type="EMBL" id="POTC01000008">
    <property type="protein sequence ID" value="POF63366.1"/>
    <property type="molecule type" value="Genomic_DNA"/>
</dbReference>
<evidence type="ECO:0000313" key="2">
    <source>
        <dbReference type="EMBL" id="POF63366.1"/>
    </source>
</evidence>
<keyword evidence="3" id="KW-1185">Reference proteome</keyword>
<organism evidence="2 3">
    <name type="scientific">Novacetimonas maltaceti</name>
    <dbReference type="NCBI Taxonomy" id="1203393"/>
    <lineage>
        <taxon>Bacteria</taxon>
        <taxon>Pseudomonadati</taxon>
        <taxon>Pseudomonadota</taxon>
        <taxon>Alphaproteobacteria</taxon>
        <taxon>Acetobacterales</taxon>
        <taxon>Acetobacteraceae</taxon>
        <taxon>Novacetimonas</taxon>
    </lineage>
</organism>
<dbReference type="Proteomes" id="UP000237344">
    <property type="component" value="Unassembled WGS sequence"/>
</dbReference>
<evidence type="ECO:0000313" key="3">
    <source>
        <dbReference type="Proteomes" id="UP000237344"/>
    </source>
</evidence>
<dbReference type="OrthoDB" id="7284510at2"/>
<proteinExistence type="predicted"/>